<protein>
    <recommendedName>
        <fullName evidence="3">CHAD domain-containing protein</fullName>
    </recommendedName>
</protein>
<evidence type="ECO:0000313" key="1">
    <source>
        <dbReference type="EMBL" id="AKJ09800.1"/>
    </source>
</evidence>
<reference evidence="1 2" key="1">
    <citation type="journal article" date="2015" name="ISME J.">
        <title>Draft Genome Sequence of Streptomyces incarnatus NRRL8089, which Produces the Nucleoside Antibiotic Sinefungin.</title>
        <authorList>
            <person name="Oshima K."/>
            <person name="Hattori M."/>
            <person name="Shimizu H."/>
            <person name="Fukuda K."/>
            <person name="Nemoto M."/>
            <person name="Inagaki K."/>
            <person name="Tamura T."/>
        </authorList>
    </citation>
    <scope>NUCLEOTIDE SEQUENCE [LARGE SCALE GENOMIC DNA]</scope>
    <source>
        <strain evidence="1 2">NRRL 8089</strain>
    </source>
</reference>
<accession>A0ABM5TFU1</accession>
<evidence type="ECO:0000313" key="2">
    <source>
        <dbReference type="Proteomes" id="UP000035366"/>
    </source>
</evidence>
<dbReference type="Proteomes" id="UP000035366">
    <property type="component" value="Chromosome"/>
</dbReference>
<dbReference type="RefSeq" id="WP_208897945.1">
    <property type="nucleotide sequence ID" value="NZ_CP011497.1"/>
</dbReference>
<sequence>MAAMAEVLTPALEDALEAHAAVADRFRTDANHTPPGAHRQELERRVTEAQSHLERIEDRVREVRPSRGLLSAAAQVTRFGARGLVRVTLLPLETGMSAVAEMMRGQGAPDDRRLLEITEAEYGAAARALATCRVAKDIAEQVNDQETADLLAALRREDEQLLETLEGELIRHARAVAAATNGHHPRRAGTAEERTPLAEVVRPVRAAVFLLGAATRRTARRVRDTAEGVWRELPDAARMAQEARGALTRAQELPVPGFSRLGITEIRHRLRGLSQTELTRIEGYERAHAGRPDVLKAVEDLREAEPWNGYDAMSPEEIKTHLHDVDDSVVQQELAYERRHRHRDAVIDAAEARLRVTAEATHKAPDEIRGEAGREEDLPIAGYGRLGITEIQQRLSGLSRTDLTVVQGYERVHQNRRAVLDAIDRLRGAEPWAGYDAMDPDEIIDRLGGAPAGVARQVMEYELTHQQRRRIMAAALRHIPM</sequence>
<name>A0ABM5TFU1_9ACTN</name>
<keyword evidence="2" id="KW-1185">Reference proteome</keyword>
<gene>
    <name evidence="1" type="ORF">ABB07_07140</name>
</gene>
<dbReference type="Gene3D" id="1.20.1260.10">
    <property type="match status" value="1"/>
</dbReference>
<evidence type="ECO:0008006" key="3">
    <source>
        <dbReference type="Google" id="ProtNLM"/>
    </source>
</evidence>
<proteinExistence type="predicted"/>
<dbReference type="EMBL" id="CP011497">
    <property type="protein sequence ID" value="AKJ09800.1"/>
    <property type="molecule type" value="Genomic_DNA"/>
</dbReference>
<dbReference type="InterPro" id="IPR012347">
    <property type="entry name" value="Ferritin-like"/>
</dbReference>
<organism evidence="1 2">
    <name type="scientific">Streptomyces incarnatus</name>
    <dbReference type="NCBI Taxonomy" id="665007"/>
    <lineage>
        <taxon>Bacteria</taxon>
        <taxon>Bacillati</taxon>
        <taxon>Actinomycetota</taxon>
        <taxon>Actinomycetes</taxon>
        <taxon>Kitasatosporales</taxon>
        <taxon>Streptomycetaceae</taxon>
        <taxon>Streptomyces</taxon>
    </lineage>
</organism>